<dbReference type="STRING" id="135208.A0A4Y9ZZ47"/>
<dbReference type="PANTHER" id="PTHR13121:SF0">
    <property type="entry name" value="PHOSPHATIDYLINOSITOL GLYCAN ANCHOR BIOSYNTHESIS CLASS U PROTEIN"/>
    <property type="match status" value="1"/>
</dbReference>
<dbReference type="GO" id="GO:0006506">
    <property type="term" value="P:GPI anchor biosynthetic process"/>
    <property type="evidence" value="ECO:0007669"/>
    <property type="project" value="UniProtKB-UniPathway"/>
</dbReference>
<dbReference type="AlphaFoldDB" id="A0A4Y9ZZ47"/>
<proteinExistence type="inferred from homology"/>
<evidence type="ECO:0000256" key="1">
    <source>
        <dbReference type="ARBA" id="ARBA00004477"/>
    </source>
</evidence>
<comment type="caution">
    <text evidence="10">The sequence shown here is derived from an EMBL/GenBank/DDBJ whole genome shotgun (WGS) entry which is preliminary data.</text>
</comment>
<keyword evidence="4" id="KW-0337">GPI-anchor biosynthesis</keyword>
<sequence length="634" mass="70399">MNSNQPNVSNTTPPAALLLPTELLREIVLYRLANAFWDLLVEPDLDKDWDPLTPFLHASSQFRHITTNLLGYIIGEPSLDDNPRRVQSYAFPPILSLTSTFRPRVQYQAVLNEIKRLRNLLATADPNETVAPDAPIYRQIVPHEDCTSPILWHARGIVTLSLHLRMLDAAHESSGLEGSFRGFMGAAMELVFRDAKMPTSIRDAVFMPLHVRYFAMDTLAQRIMLLSKACGAICELLPDFLCVTEEQFQIVEPEFDKFLKPLSRPRDFREYLPTAESLPIPPPTLEALQFRERERGRRRMHVPDEKARLAARFVEALCEVLRGGRAEREGGGGTRSAGDAVAAWALVRIWKARSGVAANAGAREGVVLASYLLNPYLLLPSLALSTATFDNALILLTLMFASEGASSAALLSLALAVHLSLPSLLLLPPVILLLHSTPHSHLASPNAAPSLFASISSDKSRTARMLGVFAAFFPILCVASRVVAGSWSWIGNTWGAGFILPDLTPNPGLWWYFFTEMFDHFRPFFLMVFSVHLLIYVAPLCIKFQHDPLYATFLLLGVLALFKPYPTLADPGLFTSLLALFPESYAHLRHAPVTFLLHLHAALLLPLFHHLWTRAGTGNANFFYASTLVLGIAN</sequence>
<comment type="subcellular location">
    <subcellularLocation>
        <location evidence="1">Endoplasmic reticulum membrane</location>
        <topology evidence="1">Multi-pass membrane protein</topology>
    </subcellularLocation>
</comment>
<dbReference type="Pfam" id="PF06728">
    <property type="entry name" value="PIG-U"/>
    <property type="match status" value="1"/>
</dbReference>
<feature type="transmembrane region" description="Helical" evidence="9">
    <location>
        <begin position="466"/>
        <end position="490"/>
    </location>
</feature>
<feature type="transmembrane region" description="Helical" evidence="9">
    <location>
        <begin position="408"/>
        <end position="434"/>
    </location>
</feature>
<dbReference type="Proteomes" id="UP000298061">
    <property type="component" value="Unassembled WGS sequence"/>
</dbReference>
<evidence type="ECO:0000256" key="4">
    <source>
        <dbReference type="ARBA" id="ARBA00022502"/>
    </source>
</evidence>
<evidence type="ECO:0000313" key="10">
    <source>
        <dbReference type="EMBL" id="TFY80166.1"/>
    </source>
</evidence>
<evidence type="ECO:0000256" key="2">
    <source>
        <dbReference type="ARBA" id="ARBA00004687"/>
    </source>
</evidence>
<dbReference type="InterPro" id="IPR009600">
    <property type="entry name" value="PIG-U"/>
</dbReference>
<evidence type="ECO:0000256" key="8">
    <source>
        <dbReference type="ARBA" id="ARBA00023136"/>
    </source>
</evidence>
<evidence type="ECO:0000256" key="5">
    <source>
        <dbReference type="ARBA" id="ARBA00022692"/>
    </source>
</evidence>
<keyword evidence="11" id="KW-1185">Reference proteome</keyword>
<dbReference type="OrthoDB" id="549017at2759"/>
<gene>
    <name evidence="10" type="ORF">EWM64_g3851</name>
</gene>
<protein>
    <submittedName>
        <fullName evidence="10">Uncharacterized protein</fullName>
    </submittedName>
</protein>
<comment type="similarity">
    <text evidence="3">Belongs to the PIGU family.</text>
</comment>
<keyword evidence="8 9" id="KW-0472">Membrane</keyword>
<accession>A0A4Y9ZZ47</accession>
<evidence type="ECO:0000313" key="11">
    <source>
        <dbReference type="Proteomes" id="UP000298061"/>
    </source>
</evidence>
<name>A0A4Y9ZZ47_9AGAM</name>
<evidence type="ECO:0000256" key="3">
    <source>
        <dbReference type="ARBA" id="ARBA00010026"/>
    </source>
</evidence>
<feature type="transmembrane region" description="Helical" evidence="9">
    <location>
        <begin position="524"/>
        <end position="542"/>
    </location>
</feature>
<keyword evidence="7 9" id="KW-1133">Transmembrane helix</keyword>
<dbReference type="PANTHER" id="PTHR13121">
    <property type="entry name" value="GPI TRANSAMIDASE COMPONENT PIG-U"/>
    <property type="match status" value="1"/>
</dbReference>
<feature type="non-terminal residue" evidence="10">
    <location>
        <position position="634"/>
    </location>
</feature>
<reference evidence="10 11" key="1">
    <citation type="submission" date="2019-02" db="EMBL/GenBank/DDBJ databases">
        <title>Genome sequencing of the rare red list fungi Hericium alpestre (H. flagellum).</title>
        <authorList>
            <person name="Buettner E."/>
            <person name="Kellner H."/>
        </authorList>
    </citation>
    <scope>NUCLEOTIDE SEQUENCE [LARGE SCALE GENOMIC DNA]</scope>
    <source>
        <strain evidence="10 11">DSM 108284</strain>
    </source>
</reference>
<dbReference type="UniPathway" id="UPA00196"/>
<dbReference type="GO" id="GO:0042765">
    <property type="term" value="C:GPI-anchor transamidase complex"/>
    <property type="evidence" value="ECO:0007669"/>
    <property type="project" value="InterPro"/>
</dbReference>
<feature type="transmembrane region" description="Helical" evidence="9">
    <location>
        <begin position="588"/>
        <end position="608"/>
    </location>
</feature>
<dbReference type="EMBL" id="SFCI01000381">
    <property type="protein sequence ID" value="TFY80166.1"/>
    <property type="molecule type" value="Genomic_DNA"/>
</dbReference>
<comment type="pathway">
    <text evidence="2">Glycolipid biosynthesis; glycosylphosphatidylinositol-anchor biosynthesis.</text>
</comment>
<evidence type="ECO:0000256" key="6">
    <source>
        <dbReference type="ARBA" id="ARBA00022824"/>
    </source>
</evidence>
<evidence type="ECO:0000256" key="9">
    <source>
        <dbReference type="SAM" id="Phobius"/>
    </source>
</evidence>
<evidence type="ECO:0000256" key="7">
    <source>
        <dbReference type="ARBA" id="ARBA00022989"/>
    </source>
</evidence>
<keyword evidence="5 9" id="KW-0812">Transmembrane</keyword>
<keyword evidence="6" id="KW-0256">Endoplasmic reticulum</keyword>
<dbReference type="GO" id="GO:0016255">
    <property type="term" value="P:attachment of GPI anchor to protein"/>
    <property type="evidence" value="ECO:0007669"/>
    <property type="project" value="InterPro"/>
</dbReference>
<feature type="transmembrane region" description="Helical" evidence="9">
    <location>
        <begin position="549"/>
        <end position="568"/>
    </location>
</feature>
<organism evidence="10 11">
    <name type="scientific">Hericium alpestre</name>
    <dbReference type="NCBI Taxonomy" id="135208"/>
    <lineage>
        <taxon>Eukaryota</taxon>
        <taxon>Fungi</taxon>
        <taxon>Dikarya</taxon>
        <taxon>Basidiomycota</taxon>
        <taxon>Agaricomycotina</taxon>
        <taxon>Agaricomycetes</taxon>
        <taxon>Russulales</taxon>
        <taxon>Hericiaceae</taxon>
        <taxon>Hericium</taxon>
    </lineage>
</organism>